<comment type="caution">
    <text evidence="2">The sequence shown here is derived from an EMBL/GenBank/DDBJ whole genome shotgun (WGS) entry which is preliminary data.</text>
</comment>
<feature type="region of interest" description="Disordered" evidence="1">
    <location>
        <begin position="1171"/>
        <end position="1234"/>
    </location>
</feature>
<dbReference type="Proteomes" id="UP001295794">
    <property type="component" value="Unassembled WGS sequence"/>
</dbReference>
<organism evidence="2 3">
    <name type="scientific">Mycena citricolor</name>
    <dbReference type="NCBI Taxonomy" id="2018698"/>
    <lineage>
        <taxon>Eukaryota</taxon>
        <taxon>Fungi</taxon>
        <taxon>Dikarya</taxon>
        <taxon>Basidiomycota</taxon>
        <taxon>Agaricomycotina</taxon>
        <taxon>Agaricomycetes</taxon>
        <taxon>Agaricomycetidae</taxon>
        <taxon>Agaricales</taxon>
        <taxon>Marasmiineae</taxon>
        <taxon>Mycenaceae</taxon>
        <taxon>Mycena</taxon>
    </lineage>
</organism>
<evidence type="ECO:0000313" key="3">
    <source>
        <dbReference type="Proteomes" id="UP001295794"/>
    </source>
</evidence>
<feature type="compositionally biased region" description="Low complexity" evidence="1">
    <location>
        <begin position="46"/>
        <end position="57"/>
    </location>
</feature>
<accession>A0AAD2Q7A6</accession>
<feature type="compositionally biased region" description="Basic and acidic residues" evidence="1">
    <location>
        <begin position="1197"/>
        <end position="1211"/>
    </location>
</feature>
<evidence type="ECO:0000256" key="1">
    <source>
        <dbReference type="SAM" id="MobiDB-lite"/>
    </source>
</evidence>
<sequence>MRKREEEEELHLPNESVEDEPEFVGVGWSKPRDPLFLPDEEAKLEAPSPSRSASPNPRISPTPAPRLAHEPVFAILERSPTPPALSFSLADAGRLDSGLDLDAEPLEKEDLQPQSRSSTASAQDSRRKRHRTTSQKERYRNAARAFILDQAEEAQASSDEEDDEGDLEGFIVNDCSGNQARRQRADVPGDTMIDPLSLAEQERIENEREAARFSRRLQTSSRLISIDLPDYVSRHQYPSDERNPGIPLDRLPDDSTDPLLYPLTVPAGLEHNLLVYLTNFSCTISVFYSHERSGLVYTETQDTAGLRRVTRRWRNGSCPETQVRSPLPALEKMHVIKIRVAESVSPDDCVGAWVRPVSGRHLGDLALRHSQTECLVVPRLPDPNNTAGTIRRLFSPQYIHSQSPEVVIHSRGNRWEWNGRIFLKSGLEVLPATSPRSFALKPRPPTEAELGFFRDSRESMCNVTSVEDPQLALQEGDWVVVVDNSEDRGKAGVIVCIPTRKHGRTRVAAVLPHYNGVEEITAVTLSREDLLVVPLASLARHILSPHRPFDIRSRLKIVSSSLFGGIGHAIDSHSNTGYIDFRGHSVEGNDLTMTIPWSECVLDFRVGDVVEIVSGPSQGTSGFILDLHIGGFVDIYPCTAGDVQAQLHGTFSPTESLVHDISIAGRESLNLRVPTFCIRTIPSNDKGYQFSLQTGWQSRKVAEDFVSSIVERHKILAASEEQLMYTGHGYVGQRVMIIGKHDLKGRTGVVVGYSYLKTSAPPEREHALSGSSEGKILQPLKSQDVQLSVSMDLGGEIRVAMKQVVHPEALIPLRQAMHWRNLRDALGARAERNKTPEPVAITQSWMDEIVESKVPEDNELWLADTRFLTKRLDLRVVSEAALKAIQVRAQAAVNGRKSRLFSKFNARTFQHANMEGVLHTNQRHSMTAADLKLHFVKLRIGRFDDALVPAQGLLPVRTLNGACISAIRERVIIIGCNVATEVFSLPSPDPVSQPVPASPSLHAMRRSKRNAGINAPPIPVEVPRADAEKAWRRRRQEQKDTQAALDAQTPPQTATGSHASDAQRSKRKRREQESTPPEDGEQVEAASENVSVSSVGAHRSKNTEGVALNVNETPEVEPAVKPRRKPKMPQPVSHESAQLEQRPIPEMQEKETVTSDVEMLDASAENFVEERAEDAEMEDATSLSLSQSRAQVYPAASREEMKRRALGEHARALATDTAPTTPLPSATHSLQSDG</sequence>
<feature type="compositionally biased region" description="Polar residues" evidence="1">
    <location>
        <begin position="1181"/>
        <end position="1190"/>
    </location>
</feature>
<feature type="compositionally biased region" description="Polar residues" evidence="1">
    <location>
        <begin position="112"/>
        <end position="123"/>
    </location>
</feature>
<reference evidence="2" key="1">
    <citation type="submission" date="2023-11" db="EMBL/GenBank/DDBJ databases">
        <authorList>
            <person name="De Vega J J."/>
            <person name="De Vega J J."/>
        </authorList>
    </citation>
    <scope>NUCLEOTIDE SEQUENCE</scope>
</reference>
<feature type="compositionally biased region" description="Pro residues" evidence="1">
    <location>
        <begin position="987"/>
        <end position="997"/>
    </location>
</feature>
<protein>
    <submittedName>
        <fullName evidence="2">Uncharacterized protein</fullName>
    </submittedName>
</protein>
<feature type="compositionally biased region" description="Polar residues" evidence="1">
    <location>
        <begin position="1049"/>
        <end position="1062"/>
    </location>
</feature>
<feature type="region of interest" description="Disordered" evidence="1">
    <location>
        <begin position="1"/>
        <end position="174"/>
    </location>
</feature>
<feature type="compositionally biased region" description="Acidic residues" evidence="1">
    <location>
        <begin position="158"/>
        <end position="167"/>
    </location>
</feature>
<name>A0AAD2Q7A6_9AGAR</name>
<proteinExistence type="predicted"/>
<feature type="compositionally biased region" description="Low complexity" evidence="1">
    <location>
        <begin position="1083"/>
        <end position="1095"/>
    </location>
</feature>
<dbReference type="AlphaFoldDB" id="A0AAD2Q7A6"/>
<feature type="compositionally biased region" description="Low complexity" evidence="1">
    <location>
        <begin position="1212"/>
        <end position="1227"/>
    </location>
</feature>
<keyword evidence="3" id="KW-1185">Reference proteome</keyword>
<dbReference type="EMBL" id="CAVNYO010000478">
    <property type="protein sequence ID" value="CAK5284021.1"/>
    <property type="molecule type" value="Genomic_DNA"/>
</dbReference>
<evidence type="ECO:0000313" key="2">
    <source>
        <dbReference type="EMBL" id="CAK5284021.1"/>
    </source>
</evidence>
<gene>
    <name evidence="2" type="ORF">MYCIT1_LOCUS36980</name>
</gene>
<feature type="region of interest" description="Disordered" evidence="1">
    <location>
        <begin position="985"/>
        <end position="1156"/>
    </location>
</feature>